<evidence type="ECO:0000256" key="4">
    <source>
        <dbReference type="ARBA" id="ARBA00022490"/>
    </source>
</evidence>
<dbReference type="InterPro" id="IPR040144">
    <property type="entry name" value="RAP1GDS1"/>
</dbReference>
<dbReference type="InterPro" id="IPR000225">
    <property type="entry name" value="Armadillo"/>
</dbReference>
<dbReference type="AlphaFoldDB" id="A0A7S0N6N2"/>
<keyword evidence="4" id="KW-0963">Cytoplasm</keyword>
<organism evidence="8">
    <name type="scientific">Cryptomonas curvata</name>
    <dbReference type="NCBI Taxonomy" id="233186"/>
    <lineage>
        <taxon>Eukaryota</taxon>
        <taxon>Cryptophyceae</taxon>
        <taxon>Cryptomonadales</taxon>
        <taxon>Cryptomonadaceae</taxon>
        <taxon>Cryptomonas</taxon>
    </lineage>
</organism>
<protein>
    <submittedName>
        <fullName evidence="8">Uncharacterized protein</fullName>
    </submittedName>
</protein>
<evidence type="ECO:0000313" key="8">
    <source>
        <dbReference type="EMBL" id="CAD8658502.1"/>
    </source>
</evidence>
<evidence type="ECO:0000256" key="6">
    <source>
        <dbReference type="ARBA" id="ARBA00023128"/>
    </source>
</evidence>
<dbReference type="Gene3D" id="1.25.10.10">
    <property type="entry name" value="Leucine-rich Repeat Variant"/>
    <property type="match status" value="4"/>
</dbReference>
<evidence type="ECO:0000256" key="5">
    <source>
        <dbReference type="ARBA" id="ARBA00022824"/>
    </source>
</evidence>
<evidence type="ECO:0000256" key="7">
    <source>
        <dbReference type="SAM" id="Coils"/>
    </source>
</evidence>
<dbReference type="SMART" id="SM00185">
    <property type="entry name" value="ARM"/>
    <property type="match status" value="7"/>
</dbReference>
<dbReference type="GO" id="GO:0005783">
    <property type="term" value="C:endoplasmic reticulum"/>
    <property type="evidence" value="ECO:0007669"/>
    <property type="project" value="UniProtKB-SubCell"/>
</dbReference>
<keyword evidence="5" id="KW-0256">Endoplasmic reticulum</keyword>
<sequence>MEQRNNENLEARWKIACGTESEKTDGVDPARFHIMLVIKKGRLLQLFVDGCRGHPSAQLVIEQDAVPRINYIFLGADRSCSKFLDGEIAEFLAYSSALASRQIDGVGKYLNRKFGLPWAWVSPKGPSILEGWLATHPLVGRATGLSSDQTQVSSALSGPISVAVLRVSRQRLEQEMRQLVTGLSSPDLFMHSLQSLASAALDQRQKLLILANAPFDALFAYLESADLVIRADALRVIGNLCVGNAGAQREVVERDGLFIFLQCCEPTWKVQLMALHAEKLERLAQVRAQHAALQEELSGQDARQITKAFQLRLQLGKVEDALSAAQKEAEAIRERIEKGADERNSVGLQRESVKAIAALCDQNEEYQMEFMNLQGVSVLSRVLETPSMPLKAAICKAVGALVSSHKVAVSLIENGLVNDIMLLMLLDDPPLQCEAASVILRVVQHPDLRAGIVNMDSIRAMLLSESEDNHVACTRIVCILALHDAQMRNSVARTDGVIEALSTLAQSGNQQLKRNSVSALAYLALDEIASEKMWTSNFIEVIVLLLGDDDSEVVTHTIMALVNGCRNKQAVSKVFSLNLLQRLCEVGYKREICLQHLICGAFYNFASGNGTHTALLESNALRYAVRMLTEGTLHARFIAAGFLRKLAKSPENSERVLAAKTLGALVKMASNSRILLAVPNSMGISTHGKSLYLHWQAGRCIAALVKSPRNHMAILKEGGIISLIQLCQSGVQKLCREGACALAYMAHVRCEDELLLTMAEGGAVAALTGLTRSSDEETATEAEVALSSLLNFDSTWAND</sequence>
<proteinExistence type="predicted"/>
<evidence type="ECO:0000256" key="3">
    <source>
        <dbReference type="ARBA" id="ARBA00004514"/>
    </source>
</evidence>
<dbReference type="InterPro" id="IPR016024">
    <property type="entry name" value="ARM-type_fold"/>
</dbReference>
<feature type="coiled-coil region" evidence="7">
    <location>
        <begin position="276"/>
        <end position="342"/>
    </location>
</feature>
<dbReference type="EMBL" id="HBEZ01056033">
    <property type="protein sequence ID" value="CAD8658502.1"/>
    <property type="molecule type" value="Transcribed_RNA"/>
</dbReference>
<dbReference type="GO" id="GO:0005085">
    <property type="term" value="F:guanyl-nucleotide exchange factor activity"/>
    <property type="evidence" value="ECO:0007669"/>
    <property type="project" value="InterPro"/>
</dbReference>
<accession>A0A7S0N6N2</accession>
<dbReference type="GO" id="GO:0005829">
    <property type="term" value="C:cytosol"/>
    <property type="evidence" value="ECO:0007669"/>
    <property type="project" value="UniProtKB-SubCell"/>
</dbReference>
<gene>
    <name evidence="8" type="ORF">CCUR1050_LOCUS30789</name>
</gene>
<dbReference type="PANTHER" id="PTHR10957">
    <property type="entry name" value="RAP1 GTPASE-GDP DISSOCIATION STIMULATOR 1"/>
    <property type="match status" value="1"/>
</dbReference>
<comment type="subcellular location">
    <subcellularLocation>
        <location evidence="3">Cytoplasm</location>
        <location evidence="3">Cytosol</location>
    </subcellularLocation>
    <subcellularLocation>
        <location evidence="2">Endoplasmic reticulum</location>
    </subcellularLocation>
    <subcellularLocation>
        <location evidence="1">Mitochondrion</location>
    </subcellularLocation>
</comment>
<dbReference type="GO" id="GO:0005739">
    <property type="term" value="C:mitochondrion"/>
    <property type="evidence" value="ECO:0007669"/>
    <property type="project" value="UniProtKB-SubCell"/>
</dbReference>
<name>A0A7S0N6N2_9CRYP</name>
<reference evidence="8" key="1">
    <citation type="submission" date="2021-01" db="EMBL/GenBank/DDBJ databases">
        <authorList>
            <person name="Corre E."/>
            <person name="Pelletier E."/>
            <person name="Niang G."/>
            <person name="Scheremetjew M."/>
            <person name="Finn R."/>
            <person name="Kale V."/>
            <person name="Holt S."/>
            <person name="Cochrane G."/>
            <person name="Meng A."/>
            <person name="Brown T."/>
            <person name="Cohen L."/>
        </authorList>
    </citation>
    <scope>NUCLEOTIDE SEQUENCE</scope>
    <source>
        <strain evidence="8">CCAP979/52</strain>
    </source>
</reference>
<dbReference type="InterPro" id="IPR011989">
    <property type="entry name" value="ARM-like"/>
</dbReference>
<evidence type="ECO:0000256" key="2">
    <source>
        <dbReference type="ARBA" id="ARBA00004240"/>
    </source>
</evidence>
<evidence type="ECO:0000256" key="1">
    <source>
        <dbReference type="ARBA" id="ARBA00004173"/>
    </source>
</evidence>
<dbReference type="SUPFAM" id="SSF48371">
    <property type="entry name" value="ARM repeat"/>
    <property type="match status" value="2"/>
</dbReference>
<keyword evidence="7" id="KW-0175">Coiled coil</keyword>
<keyword evidence="6" id="KW-0496">Mitochondrion</keyword>